<dbReference type="Proteomes" id="UP001193734">
    <property type="component" value="Unassembled WGS sequence"/>
</dbReference>
<comment type="caution">
    <text evidence="2">The sequence shown here is derived from an EMBL/GenBank/DDBJ whole genome shotgun (WGS) entry which is preliminary data.</text>
</comment>
<evidence type="ECO:0000313" key="3">
    <source>
        <dbReference type="Proteomes" id="UP001193734"/>
    </source>
</evidence>
<accession>A0ABX2AUS6</accession>
<proteinExistence type="predicted"/>
<dbReference type="GeneID" id="82157328"/>
<organism evidence="2 3">
    <name type="scientific">Xylanibacter rodentium</name>
    <dbReference type="NCBI Taxonomy" id="2736289"/>
    <lineage>
        <taxon>Bacteria</taxon>
        <taxon>Pseudomonadati</taxon>
        <taxon>Bacteroidota</taxon>
        <taxon>Bacteroidia</taxon>
        <taxon>Bacteroidales</taxon>
        <taxon>Prevotellaceae</taxon>
        <taxon>Xylanibacter</taxon>
    </lineage>
</organism>
<feature type="transmembrane region" description="Helical" evidence="1">
    <location>
        <begin position="7"/>
        <end position="28"/>
    </location>
</feature>
<feature type="transmembrane region" description="Helical" evidence="1">
    <location>
        <begin position="78"/>
        <end position="98"/>
    </location>
</feature>
<keyword evidence="1" id="KW-0812">Transmembrane</keyword>
<sequence length="172" mass="19344">MEQSQVFWLIAIVSTGVFVVQFILSIFFGDIDVDIDGDATADTDVSSLVSFKGLVHFGIGFGWMMVLRGGEATLKNILVAVVTGLVFVFVLWRMYVLVLRLQKETQTEDPKALVGRYGTVYNNMGDGRYIIQITHNGAIRELDVVSESQYCGYKTGERITVVRHEDNKYYVK</sequence>
<keyword evidence="1" id="KW-0472">Membrane</keyword>
<dbReference type="EMBL" id="JABKKE010000008">
    <property type="protein sequence ID" value="NPE13896.1"/>
    <property type="molecule type" value="Genomic_DNA"/>
</dbReference>
<protein>
    <submittedName>
        <fullName evidence="2">NfeD family protein</fullName>
    </submittedName>
</protein>
<name>A0ABX2AUS6_9BACT</name>
<evidence type="ECO:0000256" key="1">
    <source>
        <dbReference type="SAM" id="Phobius"/>
    </source>
</evidence>
<reference evidence="2 3" key="1">
    <citation type="submission" date="2020-05" db="EMBL/GenBank/DDBJ databases">
        <title>Distinct polysaccharide utilization as determinants for interspecies competition between intestinal Prevotella spp.</title>
        <authorList>
            <person name="Galvez E.J.C."/>
            <person name="Iljazovic A."/>
            <person name="Strowig T."/>
        </authorList>
    </citation>
    <scope>NUCLEOTIDE SEQUENCE [LARGE SCALE GENOMIC DNA]</scope>
    <source>
        <strain evidence="2 3">PROD</strain>
    </source>
</reference>
<evidence type="ECO:0000313" key="2">
    <source>
        <dbReference type="EMBL" id="NPE13896.1"/>
    </source>
</evidence>
<feature type="transmembrane region" description="Helical" evidence="1">
    <location>
        <begin position="48"/>
        <end position="66"/>
    </location>
</feature>
<keyword evidence="1" id="KW-1133">Transmembrane helix</keyword>
<dbReference type="RefSeq" id="WP_172174749.1">
    <property type="nucleotide sequence ID" value="NZ_CASGIA010000005.1"/>
</dbReference>
<keyword evidence="3" id="KW-1185">Reference proteome</keyword>
<gene>
    <name evidence="2" type="ORF">HPS55_06075</name>
</gene>